<organism evidence="1 2">
    <name type="scientific">Mucor saturninus</name>
    <dbReference type="NCBI Taxonomy" id="64648"/>
    <lineage>
        <taxon>Eukaryota</taxon>
        <taxon>Fungi</taxon>
        <taxon>Fungi incertae sedis</taxon>
        <taxon>Mucoromycota</taxon>
        <taxon>Mucoromycotina</taxon>
        <taxon>Mucoromycetes</taxon>
        <taxon>Mucorales</taxon>
        <taxon>Mucorineae</taxon>
        <taxon>Mucoraceae</taxon>
        <taxon>Mucor</taxon>
    </lineage>
</organism>
<evidence type="ECO:0000313" key="2">
    <source>
        <dbReference type="Proteomes" id="UP000603453"/>
    </source>
</evidence>
<comment type="caution">
    <text evidence="1">The sequence shown here is derived from an EMBL/GenBank/DDBJ whole genome shotgun (WGS) entry which is preliminary data.</text>
</comment>
<accession>A0A8H7RDE4</accession>
<evidence type="ECO:0000313" key="1">
    <source>
        <dbReference type="EMBL" id="KAG2208290.1"/>
    </source>
</evidence>
<dbReference type="EMBL" id="JAEPRD010000020">
    <property type="protein sequence ID" value="KAG2208290.1"/>
    <property type="molecule type" value="Genomic_DNA"/>
</dbReference>
<dbReference type="Proteomes" id="UP000603453">
    <property type="component" value="Unassembled WGS sequence"/>
</dbReference>
<dbReference type="SUPFAM" id="SSF50965">
    <property type="entry name" value="Galactose oxidase, central domain"/>
    <property type="match status" value="1"/>
</dbReference>
<reference evidence="1" key="1">
    <citation type="submission" date="2020-12" db="EMBL/GenBank/DDBJ databases">
        <title>Metabolic potential, ecology and presence of endohyphal bacteria is reflected in genomic diversity of Mucoromycotina.</title>
        <authorList>
            <person name="Muszewska A."/>
            <person name="Okrasinska A."/>
            <person name="Steczkiewicz K."/>
            <person name="Drgas O."/>
            <person name="Orlowska M."/>
            <person name="Perlinska-Lenart U."/>
            <person name="Aleksandrzak-Piekarczyk T."/>
            <person name="Szatraj K."/>
            <person name="Zielenkiewicz U."/>
            <person name="Pilsyk S."/>
            <person name="Malc E."/>
            <person name="Mieczkowski P."/>
            <person name="Kruszewska J.S."/>
            <person name="Biernat P."/>
            <person name="Pawlowska J."/>
        </authorList>
    </citation>
    <scope>NUCLEOTIDE SEQUENCE</scope>
    <source>
        <strain evidence="1">WA0000017839</strain>
    </source>
</reference>
<sequence>MKNIFSATVFLTLAGVIYIFGQGIPRYDSAYGLLSNKIYCFGGKITKDENLDNSINVLDIVAYSGSTADELKNKWQNISSNMNGHNIRFTSHFPECSSSGWKKHASIWRRRTRLWEKTNNSCGQQSDIIESSGKQQRHAHGLRQPHFFESKYVGRWHTTTIVGPEQRDVLLFGGACKTPKYDCPYEITDTILILDTTTPSQITLMENYIDANNVNVSSKKPSTVAIIGTIVLWYKKNKKFDEKKRQQEIEEHERQQRIDDPANEVDWDELDKIYAELPSSIDHKKSYSPLLANNAATGLIAIQFQRPDAIDENDIPVTSNYTVQKPDGGA</sequence>
<gene>
    <name evidence="1" type="ORF">INT47_006146</name>
</gene>
<keyword evidence="2" id="KW-1185">Reference proteome</keyword>
<dbReference type="AlphaFoldDB" id="A0A8H7RDE4"/>
<dbReference type="InterPro" id="IPR011043">
    <property type="entry name" value="Gal_Oxase/kelch_b-propeller"/>
</dbReference>
<name>A0A8H7RDE4_9FUNG</name>
<proteinExistence type="predicted"/>
<protein>
    <submittedName>
        <fullName evidence="1">Uncharacterized protein</fullName>
    </submittedName>
</protein>